<dbReference type="GO" id="GO:0009507">
    <property type="term" value="C:chloroplast"/>
    <property type="evidence" value="ECO:0007669"/>
    <property type="project" value="GOC"/>
</dbReference>
<dbReference type="PROSITE" id="PS51286">
    <property type="entry name" value="RAP"/>
    <property type="match status" value="1"/>
</dbReference>
<organism evidence="3 4">
    <name type="scientific">Tetrabaena socialis</name>
    <dbReference type="NCBI Taxonomy" id="47790"/>
    <lineage>
        <taxon>Eukaryota</taxon>
        <taxon>Viridiplantae</taxon>
        <taxon>Chlorophyta</taxon>
        <taxon>core chlorophytes</taxon>
        <taxon>Chlorophyceae</taxon>
        <taxon>CS clade</taxon>
        <taxon>Chlamydomonadales</taxon>
        <taxon>Tetrabaenaceae</taxon>
        <taxon>Tetrabaena</taxon>
    </lineage>
</organism>
<keyword evidence="4" id="KW-1185">Reference proteome</keyword>
<dbReference type="GO" id="GO:0005759">
    <property type="term" value="C:mitochondrial matrix"/>
    <property type="evidence" value="ECO:0007669"/>
    <property type="project" value="TreeGrafter"/>
</dbReference>
<sequence>MRAIVPLPAGPAQRAAAGPLPATAAPRQPPCGPAVAPPRRWPSSLRTLAIGASSGSSSSSSVDQEPRPREAGRPVVVPLPSTRGGGGRVLRDMADLPELAAALEAGAEGWLAVANPSSLCAGFSTACKLGMAPGQPPRDDDPQRAQLLHHTLDRLAAVYLPLVPRLYDAKWCIIPLWACAKAGYWGGGLPGALLQRLGRDGGALMRQANSQDHANVWWSLSVAPKWAFAAGQTAEVLEASADSLQLMGAESIGSQTCSNVLLACARLRHSPGPALLHHLTARLAAQPGANCQELANSLYALGELRRDCGHTPQPLDLQRLAAGVLRRLDGGLGGAGEVGPRGSAGRFMPQELSNMLLGCAKLGYTDPDLLLLPLAAAAGQAAGRMKEQELANSLYALAVLGCNDPAYAPAVLQLAAECKRRNFTGFAAQGVANSAWALGKLGHSSDQGWFAAAVAAAMRPGVLEEFNAQELSNLWYGLALARHRPEPAFLECTIEASEVLRTQAGGQECANLLWSLATLGVPYDPWLVDVLLGRLVELLPQRGAVIAQDLTNSLWALAVMGPGALSDHQRPVEVLLREVVRRWNSSDAGDAGRGGRAGPFTSAAARQLWQVQEELVHADGCSELAGILAGGDGVGSRGSLLGEMQRAADEEGMEAERITSQLQRQVVSALIRLQRRQPTNQRQSAGASRVVSVATELMVEGMVGRVDAVVGLAGGRRVAVEVDGPWHFMANEPHARTKNGRTQLRDRLLERLFGAGNVAGVPYWEWKVLQDDPEREEGYLLRRLGLEAGGR</sequence>
<dbReference type="GO" id="GO:0044528">
    <property type="term" value="P:regulation of mitochondrial mRNA stability"/>
    <property type="evidence" value="ECO:0007669"/>
    <property type="project" value="TreeGrafter"/>
</dbReference>
<evidence type="ECO:0000259" key="2">
    <source>
        <dbReference type="PROSITE" id="PS51286"/>
    </source>
</evidence>
<dbReference type="OrthoDB" id="385235at2759"/>
<evidence type="ECO:0000313" key="3">
    <source>
        <dbReference type="EMBL" id="PNH01626.1"/>
    </source>
</evidence>
<dbReference type="AlphaFoldDB" id="A0A2J7ZMZ3"/>
<dbReference type="InterPro" id="IPR013584">
    <property type="entry name" value="RAP"/>
</dbReference>
<reference evidence="3 4" key="1">
    <citation type="journal article" date="2017" name="Mol. Biol. Evol.">
        <title>The 4-celled Tetrabaena socialis nuclear genome reveals the essential components for genetic control of cell number at the origin of multicellularity in the volvocine lineage.</title>
        <authorList>
            <person name="Featherston J."/>
            <person name="Arakaki Y."/>
            <person name="Hanschen E.R."/>
            <person name="Ferris P.J."/>
            <person name="Michod R.E."/>
            <person name="Olson B.J.S.C."/>
            <person name="Nozaki H."/>
            <person name="Durand P.M."/>
        </authorList>
    </citation>
    <scope>NUCLEOTIDE SEQUENCE [LARGE SCALE GENOMIC DNA]</scope>
    <source>
        <strain evidence="3 4">NIES-571</strain>
    </source>
</reference>
<feature type="domain" description="RAP" evidence="2">
    <location>
        <begin position="718"/>
        <end position="782"/>
    </location>
</feature>
<gene>
    <name evidence="3" type="ORF">TSOC_012471</name>
</gene>
<dbReference type="Proteomes" id="UP000236333">
    <property type="component" value="Unassembled WGS sequence"/>
</dbReference>
<dbReference type="InterPro" id="IPR050870">
    <property type="entry name" value="FAST_kinase"/>
</dbReference>
<feature type="compositionally biased region" description="Pro residues" evidence="1">
    <location>
        <begin position="27"/>
        <end position="40"/>
    </location>
</feature>
<feature type="region of interest" description="Disordered" evidence="1">
    <location>
        <begin position="1"/>
        <end position="89"/>
    </location>
</feature>
<dbReference type="Pfam" id="PF08373">
    <property type="entry name" value="RAP"/>
    <property type="match status" value="1"/>
</dbReference>
<dbReference type="GO" id="GO:0003723">
    <property type="term" value="F:RNA binding"/>
    <property type="evidence" value="ECO:0007669"/>
    <property type="project" value="TreeGrafter"/>
</dbReference>
<feature type="compositionally biased region" description="Low complexity" evidence="1">
    <location>
        <begin position="1"/>
        <end position="26"/>
    </location>
</feature>
<dbReference type="EMBL" id="PGGS01000836">
    <property type="protein sequence ID" value="PNH01626.1"/>
    <property type="molecule type" value="Genomic_DNA"/>
</dbReference>
<proteinExistence type="predicted"/>
<comment type="caution">
    <text evidence="3">The sequence shown here is derived from an EMBL/GenBank/DDBJ whole genome shotgun (WGS) entry which is preliminary data.</text>
</comment>
<dbReference type="PANTHER" id="PTHR21228">
    <property type="entry name" value="FAST LEU-RICH DOMAIN-CONTAINING"/>
    <property type="match status" value="1"/>
</dbReference>
<dbReference type="GO" id="GO:0035770">
    <property type="term" value="C:ribonucleoprotein granule"/>
    <property type="evidence" value="ECO:0007669"/>
    <property type="project" value="TreeGrafter"/>
</dbReference>
<name>A0A2J7ZMZ3_9CHLO</name>
<evidence type="ECO:0000256" key="1">
    <source>
        <dbReference type="SAM" id="MobiDB-lite"/>
    </source>
</evidence>
<protein>
    <recommendedName>
        <fullName evidence="2">RAP domain-containing protein</fullName>
    </recommendedName>
</protein>
<dbReference type="GO" id="GO:0000963">
    <property type="term" value="P:mitochondrial RNA processing"/>
    <property type="evidence" value="ECO:0007669"/>
    <property type="project" value="TreeGrafter"/>
</dbReference>
<dbReference type="SMART" id="SM00952">
    <property type="entry name" value="RAP"/>
    <property type="match status" value="1"/>
</dbReference>
<dbReference type="GO" id="GO:1901259">
    <property type="term" value="P:chloroplast rRNA processing"/>
    <property type="evidence" value="ECO:0007669"/>
    <property type="project" value="TreeGrafter"/>
</dbReference>
<accession>A0A2J7ZMZ3</accession>
<evidence type="ECO:0000313" key="4">
    <source>
        <dbReference type="Proteomes" id="UP000236333"/>
    </source>
</evidence>
<dbReference type="PANTHER" id="PTHR21228:SF40">
    <property type="entry name" value="LD45607P"/>
    <property type="match status" value="1"/>
</dbReference>